<dbReference type="PROSITE" id="PS00165">
    <property type="entry name" value="DEHYDRATASE_SER_THR"/>
    <property type="match status" value="1"/>
</dbReference>
<reference evidence="5 6" key="1">
    <citation type="submission" date="2019-01" db="EMBL/GenBank/DDBJ databases">
        <title>Ktedonosporobacter rubrisoli SCAWS-G2.</title>
        <authorList>
            <person name="Huang Y."/>
            <person name="Yan B."/>
        </authorList>
    </citation>
    <scope>NUCLEOTIDE SEQUENCE [LARGE SCALE GENOMIC DNA]</scope>
    <source>
        <strain evidence="5 6">SCAWS-G2</strain>
    </source>
</reference>
<dbReference type="GO" id="GO:0006567">
    <property type="term" value="P:L-threonine catabolic process"/>
    <property type="evidence" value="ECO:0007669"/>
    <property type="project" value="TreeGrafter"/>
</dbReference>
<dbReference type="InterPro" id="IPR000634">
    <property type="entry name" value="Ser/Thr_deHydtase_PyrdxlP-BS"/>
</dbReference>
<dbReference type="RefSeq" id="WP_129886518.1">
    <property type="nucleotide sequence ID" value="NZ_CP035758.1"/>
</dbReference>
<evidence type="ECO:0000256" key="2">
    <source>
        <dbReference type="ARBA" id="ARBA00022898"/>
    </source>
</evidence>
<dbReference type="KEGG" id="kbs:EPA93_07825"/>
<dbReference type="GO" id="GO:0030170">
    <property type="term" value="F:pyridoxal phosphate binding"/>
    <property type="evidence" value="ECO:0007669"/>
    <property type="project" value="InterPro"/>
</dbReference>
<dbReference type="Pfam" id="PF00291">
    <property type="entry name" value="PALP"/>
    <property type="match status" value="1"/>
</dbReference>
<evidence type="ECO:0000313" key="5">
    <source>
        <dbReference type="EMBL" id="QBD75922.1"/>
    </source>
</evidence>
<dbReference type="InterPro" id="IPR050147">
    <property type="entry name" value="Ser/Thr_Dehydratase"/>
</dbReference>
<dbReference type="PANTHER" id="PTHR48078:SF6">
    <property type="entry name" value="L-THREONINE DEHYDRATASE CATABOLIC TDCB"/>
    <property type="match status" value="1"/>
</dbReference>
<name>A0A4P6JLQ3_KTERU</name>
<dbReference type="GO" id="GO:0004794">
    <property type="term" value="F:threonine deaminase activity"/>
    <property type="evidence" value="ECO:0007669"/>
    <property type="project" value="TreeGrafter"/>
</dbReference>
<keyword evidence="6" id="KW-1185">Reference proteome</keyword>
<evidence type="ECO:0000259" key="4">
    <source>
        <dbReference type="Pfam" id="PF00291"/>
    </source>
</evidence>
<evidence type="ECO:0000256" key="3">
    <source>
        <dbReference type="ARBA" id="ARBA00023239"/>
    </source>
</evidence>
<evidence type="ECO:0000313" key="6">
    <source>
        <dbReference type="Proteomes" id="UP000290365"/>
    </source>
</evidence>
<keyword evidence="3" id="KW-0456">Lyase</keyword>
<dbReference type="Gene3D" id="3.40.50.1100">
    <property type="match status" value="2"/>
</dbReference>
<dbReference type="InterPro" id="IPR001926">
    <property type="entry name" value="TrpB-like_PALP"/>
</dbReference>
<comment type="cofactor">
    <cofactor evidence="1">
        <name>pyridoxal 5'-phosphate</name>
        <dbReference type="ChEBI" id="CHEBI:597326"/>
    </cofactor>
</comment>
<gene>
    <name evidence="5" type="ORF">EPA93_07825</name>
</gene>
<dbReference type="EMBL" id="CP035758">
    <property type="protein sequence ID" value="QBD75922.1"/>
    <property type="molecule type" value="Genomic_DNA"/>
</dbReference>
<dbReference type="GO" id="GO:0006565">
    <property type="term" value="P:L-serine catabolic process"/>
    <property type="evidence" value="ECO:0007669"/>
    <property type="project" value="TreeGrafter"/>
</dbReference>
<keyword evidence="2" id="KW-0663">Pyridoxal phosphate</keyword>
<dbReference type="InterPro" id="IPR036052">
    <property type="entry name" value="TrpB-like_PALP_sf"/>
</dbReference>
<accession>A0A4P6JLQ3</accession>
<dbReference type="GO" id="GO:0003941">
    <property type="term" value="F:L-serine ammonia-lyase activity"/>
    <property type="evidence" value="ECO:0007669"/>
    <property type="project" value="TreeGrafter"/>
</dbReference>
<dbReference type="GO" id="GO:0009097">
    <property type="term" value="P:isoleucine biosynthetic process"/>
    <property type="evidence" value="ECO:0007669"/>
    <property type="project" value="TreeGrafter"/>
</dbReference>
<evidence type="ECO:0000256" key="1">
    <source>
        <dbReference type="ARBA" id="ARBA00001933"/>
    </source>
</evidence>
<dbReference type="AlphaFoldDB" id="A0A4P6JLQ3"/>
<feature type="domain" description="Tryptophan synthase beta chain-like PALP" evidence="4">
    <location>
        <begin position="69"/>
        <end position="350"/>
    </location>
</feature>
<organism evidence="5 6">
    <name type="scientific">Ktedonosporobacter rubrisoli</name>
    <dbReference type="NCBI Taxonomy" id="2509675"/>
    <lineage>
        <taxon>Bacteria</taxon>
        <taxon>Bacillati</taxon>
        <taxon>Chloroflexota</taxon>
        <taxon>Ktedonobacteria</taxon>
        <taxon>Ktedonobacterales</taxon>
        <taxon>Ktedonosporobacteraceae</taxon>
        <taxon>Ktedonosporobacter</taxon>
    </lineage>
</organism>
<sequence length="392" mass="41745">MAFQLVCSRCQQIYEPGSLLWRCPCGGLFDLATFPISFPRERINSRPPTLWRYLEALPFDPNYVGWQKVTMGEGYTPLVQLPIQQPGAWFKMDYSMPTLSFKDRGAAVLIAKAAELGVEHVIADSSGNAGTAIAAYAARAGITCDIYVPASASSKKLKQIAAHGASVHAIAGSREDTAAAAIAAVERGGVFYASHVYNPFFYQGTKTYAFEIWEQLGGHMPDSLILPVGNGTLVLGAYYGCQDLLRAGLIERLPRLLAVQAENCAPLAQAFEHNEADAAPVENKGTVAEGIAIAAPARSRQILAALRESHGAIITVSEAEIETARLGLARQGLYVEPTAAVPYAGYLCALNAPEGQNLANTSVAASYLNEMRQAIPQGQVVISLCGAGLKAA</sequence>
<dbReference type="PRINTS" id="PR00469">
    <property type="entry name" value="PNDRDTASEII"/>
</dbReference>
<proteinExistence type="predicted"/>
<dbReference type="SUPFAM" id="SSF53686">
    <property type="entry name" value="Tryptophan synthase beta subunit-like PLP-dependent enzymes"/>
    <property type="match status" value="1"/>
</dbReference>
<dbReference type="Proteomes" id="UP000290365">
    <property type="component" value="Chromosome"/>
</dbReference>
<dbReference type="OrthoDB" id="9778118at2"/>
<dbReference type="PANTHER" id="PTHR48078">
    <property type="entry name" value="THREONINE DEHYDRATASE, MITOCHONDRIAL-RELATED"/>
    <property type="match status" value="1"/>
</dbReference>
<dbReference type="CDD" id="cd01563">
    <property type="entry name" value="Thr-synth_1"/>
    <property type="match status" value="1"/>
</dbReference>
<protein>
    <submittedName>
        <fullName evidence="5">Pyridoxal-phosphate dependent enzyme</fullName>
    </submittedName>
</protein>